<gene>
    <name evidence="1" type="ORF">SDC9_164453</name>
</gene>
<dbReference type="PANTHER" id="PTHR36452:SF1">
    <property type="entry name" value="DUF2461 DOMAIN-CONTAINING PROTEIN"/>
    <property type="match status" value="1"/>
</dbReference>
<dbReference type="EMBL" id="VSSQ01064136">
    <property type="protein sequence ID" value="MPN17103.1"/>
    <property type="molecule type" value="Genomic_DNA"/>
</dbReference>
<comment type="caution">
    <text evidence="1">The sequence shown here is derived from an EMBL/GenBank/DDBJ whole genome shotgun (WGS) entry which is preliminary data.</text>
</comment>
<dbReference type="AlphaFoldDB" id="A0A645FYW8"/>
<dbReference type="Pfam" id="PF09365">
    <property type="entry name" value="DUF2461"/>
    <property type="match status" value="1"/>
</dbReference>
<dbReference type="InterPro" id="IPR012808">
    <property type="entry name" value="CHP02453"/>
</dbReference>
<dbReference type="PANTHER" id="PTHR36452">
    <property type="entry name" value="CHROMOSOME 12, WHOLE GENOME SHOTGUN SEQUENCE"/>
    <property type="match status" value="1"/>
</dbReference>
<evidence type="ECO:0000313" key="1">
    <source>
        <dbReference type="EMBL" id="MPN17103.1"/>
    </source>
</evidence>
<organism evidence="1">
    <name type="scientific">bioreactor metagenome</name>
    <dbReference type="NCBI Taxonomy" id="1076179"/>
    <lineage>
        <taxon>unclassified sequences</taxon>
        <taxon>metagenomes</taxon>
        <taxon>ecological metagenomes</taxon>
    </lineage>
</organism>
<name>A0A645FYW8_9ZZZZ</name>
<reference evidence="1" key="1">
    <citation type="submission" date="2019-08" db="EMBL/GenBank/DDBJ databases">
        <authorList>
            <person name="Kucharzyk K."/>
            <person name="Murdoch R.W."/>
            <person name="Higgins S."/>
            <person name="Loffler F."/>
        </authorList>
    </citation>
    <scope>NUCLEOTIDE SEQUENCE</scope>
</reference>
<sequence length="179" mass="21140">MKLFAEELCKKLNNMGLGEVFVPSISRANRDVRFSKDKSPYKDRKWVVFNYGEGRWQDKVCFYFEVAPEGWCCGCGTYCADSAFMARYRKKLSANSAVLKRIDKSISEQNYFKADVSMYKKNFTPESVDKDIAKWYQYKNIALISDYSISNELFSHEISDIVEEKFKFMKQFFMYFKDI</sequence>
<proteinExistence type="predicted"/>
<protein>
    <submittedName>
        <fullName evidence="1">Uncharacterized protein</fullName>
    </submittedName>
</protein>
<accession>A0A645FYW8</accession>